<evidence type="ECO:0000256" key="4">
    <source>
        <dbReference type="ARBA" id="ARBA00011233"/>
    </source>
</evidence>
<evidence type="ECO:0000256" key="9">
    <source>
        <dbReference type="ARBA" id="ARBA00023002"/>
    </source>
</evidence>
<feature type="domain" description="Plastocyanin-like" evidence="13">
    <location>
        <begin position="101"/>
        <end position="206"/>
    </location>
</feature>
<feature type="binding site" description="type 1 copper site" evidence="12">
    <location>
        <position position="147"/>
    </location>
    <ligand>
        <name>Cu cation</name>
        <dbReference type="ChEBI" id="CHEBI:23378"/>
        <label>1</label>
    </ligand>
</feature>
<evidence type="ECO:0000256" key="6">
    <source>
        <dbReference type="ARBA" id="ARBA00017290"/>
    </source>
</evidence>
<keyword evidence="7 12" id="KW-0479">Metal-binding</keyword>
<comment type="similarity">
    <text evidence="3">Belongs to the multicopper oxidase family.</text>
</comment>
<protein>
    <recommendedName>
        <fullName evidence="6">Copper-containing nitrite reductase</fullName>
        <ecNumber evidence="5">1.7.2.1</ecNumber>
    </recommendedName>
</protein>
<comment type="catalytic activity">
    <reaction evidence="11">
        <text>nitric oxide + Fe(III)-[cytochrome c] + H2O = Fe(II)-[cytochrome c] + nitrite + 2 H(+)</text>
        <dbReference type="Rhea" id="RHEA:15233"/>
        <dbReference type="Rhea" id="RHEA-COMP:10350"/>
        <dbReference type="Rhea" id="RHEA-COMP:14399"/>
        <dbReference type="ChEBI" id="CHEBI:15377"/>
        <dbReference type="ChEBI" id="CHEBI:15378"/>
        <dbReference type="ChEBI" id="CHEBI:16301"/>
        <dbReference type="ChEBI" id="CHEBI:16480"/>
        <dbReference type="ChEBI" id="CHEBI:29033"/>
        <dbReference type="ChEBI" id="CHEBI:29034"/>
        <dbReference type="EC" id="1.7.2.1"/>
    </reaction>
</comment>
<feature type="binding site" description="type 1 copper site" evidence="12">
    <location>
        <position position="142"/>
    </location>
    <ligand>
        <name>Cu cation</name>
        <dbReference type="ChEBI" id="CHEBI:23378"/>
        <label>1</label>
    </ligand>
</feature>
<dbReference type="Gene3D" id="2.60.40.420">
    <property type="entry name" value="Cupredoxins - blue copper proteins"/>
    <property type="match status" value="2"/>
</dbReference>
<accession>A0A521BKY1</accession>
<evidence type="ECO:0000256" key="1">
    <source>
        <dbReference type="ARBA" id="ARBA00001960"/>
    </source>
</evidence>
<dbReference type="PRINTS" id="PR00695">
    <property type="entry name" value="CUNO2RDTASE"/>
</dbReference>
<evidence type="ECO:0000256" key="3">
    <source>
        <dbReference type="ARBA" id="ARBA00010609"/>
    </source>
</evidence>
<evidence type="ECO:0000259" key="13">
    <source>
        <dbReference type="Pfam" id="PF07732"/>
    </source>
</evidence>
<dbReference type="GO" id="GO:0050421">
    <property type="term" value="F:nitrite reductase (NO-forming) activity"/>
    <property type="evidence" value="ECO:0007669"/>
    <property type="project" value="UniProtKB-EC"/>
</dbReference>
<evidence type="ECO:0000256" key="11">
    <source>
        <dbReference type="ARBA" id="ARBA00049340"/>
    </source>
</evidence>
<dbReference type="SUPFAM" id="SSF49503">
    <property type="entry name" value="Cupredoxins"/>
    <property type="match status" value="2"/>
</dbReference>
<evidence type="ECO:0000256" key="8">
    <source>
        <dbReference type="ARBA" id="ARBA00022737"/>
    </source>
</evidence>
<evidence type="ECO:0000256" key="7">
    <source>
        <dbReference type="ARBA" id="ARBA00022723"/>
    </source>
</evidence>
<dbReference type="PROSITE" id="PS51318">
    <property type="entry name" value="TAT"/>
    <property type="match status" value="1"/>
</dbReference>
<dbReference type="InterPro" id="IPR006311">
    <property type="entry name" value="TAT_signal"/>
</dbReference>
<dbReference type="InterPro" id="IPR011707">
    <property type="entry name" value="Cu-oxidase-like_N"/>
</dbReference>
<dbReference type="CDD" id="cd11020">
    <property type="entry name" value="CuRO_1_CuNIR"/>
    <property type="match status" value="1"/>
</dbReference>
<feature type="binding site" description="type 1 copper site" evidence="12">
    <location>
        <position position="182"/>
    </location>
    <ligand>
        <name>Cu cation</name>
        <dbReference type="ChEBI" id="CHEBI:23378"/>
        <label>1</label>
    </ligand>
</feature>
<evidence type="ECO:0000313" key="15">
    <source>
        <dbReference type="Proteomes" id="UP000317593"/>
    </source>
</evidence>
<dbReference type="Pfam" id="PF07732">
    <property type="entry name" value="Cu-oxidase_3"/>
    <property type="match status" value="1"/>
</dbReference>
<comment type="cofactor">
    <cofactor evidence="1 12">
        <name>Cu(+)</name>
        <dbReference type="ChEBI" id="CHEBI:49552"/>
    </cofactor>
</comment>
<feature type="binding site" description="type 1 copper site" evidence="12">
    <location>
        <position position="191"/>
    </location>
    <ligand>
        <name>Cu cation</name>
        <dbReference type="ChEBI" id="CHEBI:23378"/>
        <label>1</label>
    </ligand>
</feature>
<comment type="subunit">
    <text evidence="4">Homotrimer.</text>
</comment>
<name>A0A521BKY1_9BACT</name>
<feature type="binding site" description="type 1 copper site" evidence="12">
    <location>
        <position position="196"/>
    </location>
    <ligand>
        <name>Cu cation</name>
        <dbReference type="ChEBI" id="CHEBI:23378"/>
        <label>1</label>
    </ligand>
</feature>
<evidence type="ECO:0000256" key="5">
    <source>
        <dbReference type="ARBA" id="ARBA00011882"/>
    </source>
</evidence>
<dbReference type="GO" id="GO:0005507">
    <property type="term" value="F:copper ion binding"/>
    <property type="evidence" value="ECO:0007669"/>
    <property type="project" value="InterPro"/>
</dbReference>
<gene>
    <name evidence="14" type="ORF">SAMN06265218_103199</name>
</gene>
<evidence type="ECO:0000313" key="14">
    <source>
        <dbReference type="EMBL" id="SMO47746.1"/>
    </source>
</evidence>
<dbReference type="OrthoDB" id="9811395at2"/>
<evidence type="ECO:0000256" key="2">
    <source>
        <dbReference type="ARBA" id="ARBA00001973"/>
    </source>
</evidence>
<evidence type="ECO:0000256" key="12">
    <source>
        <dbReference type="PIRSR" id="PIRSR601287-1"/>
    </source>
</evidence>
<dbReference type="FunFam" id="2.60.40.420:FF:000093">
    <property type="entry name" value="Copper-containing nitrite reductase"/>
    <property type="match status" value="1"/>
</dbReference>
<comment type="cofactor">
    <cofactor evidence="2 12">
        <name>Cu(2+)</name>
        <dbReference type="ChEBI" id="CHEBI:29036"/>
    </cofactor>
</comment>
<dbReference type="NCBIfam" id="TIGR02376">
    <property type="entry name" value="Cu_nitrite_red"/>
    <property type="match status" value="1"/>
</dbReference>
<dbReference type="PANTHER" id="PTHR11709:SF394">
    <property type="entry name" value="FI03373P-RELATED"/>
    <property type="match status" value="1"/>
</dbReference>
<dbReference type="EMBL" id="FXTH01000003">
    <property type="protein sequence ID" value="SMO47746.1"/>
    <property type="molecule type" value="Genomic_DNA"/>
</dbReference>
<keyword evidence="8" id="KW-0677">Repeat</keyword>
<keyword evidence="15" id="KW-1185">Reference proteome</keyword>
<dbReference type="AlphaFoldDB" id="A0A521BKY1"/>
<dbReference type="Proteomes" id="UP000317593">
    <property type="component" value="Unassembled WGS sequence"/>
</dbReference>
<keyword evidence="10 12" id="KW-0186">Copper</keyword>
<feature type="binding site" description="type 1 copper site" evidence="12">
    <location>
        <position position="183"/>
    </location>
    <ligand>
        <name>Cu cation</name>
        <dbReference type="ChEBI" id="CHEBI:23378"/>
        <label>1</label>
    </ligand>
</feature>
<sequence>MKSRKNYSRQSNSSTGVSRKQFMKNIGGAMLTGSIMAGTGFSLNARAAAAASPKTDTTASSAVEVDRIAADPTAIPGPIRRNTPKTHEIELVSREVISEIEDGVQFHYLTFGGQVPGPFIRVRQGDTVILTHKSAPENVLLHNVDFHSVYGTGGGAEATFVTPGQSQTIKFKAMYPGAYIYHCAVPRMDYHISSGMYGMMLVEPEEGLPEVDHEFYFGQNEIYSQQLAGEKGMHEFNFEDMRKETPQYVLLNGEKQAITANRRGALKVKKGEKARIFFVNGGPNLSSSFHPIGNVWTKTWREGAIASNPERFVQTALVPPGSCGIFEMDFPVASTVHLVDHALSRVANKGMMGDIIVEGPEDPEIFDPNYSA</sequence>
<organism evidence="14 15">
    <name type="scientific">Fodinibius sediminis</name>
    <dbReference type="NCBI Taxonomy" id="1214077"/>
    <lineage>
        <taxon>Bacteria</taxon>
        <taxon>Pseudomonadati</taxon>
        <taxon>Balneolota</taxon>
        <taxon>Balneolia</taxon>
        <taxon>Balneolales</taxon>
        <taxon>Balneolaceae</taxon>
        <taxon>Fodinibius</taxon>
    </lineage>
</organism>
<dbReference type="InterPro" id="IPR008972">
    <property type="entry name" value="Cupredoxin"/>
</dbReference>
<reference evidence="14 15" key="1">
    <citation type="submission" date="2017-05" db="EMBL/GenBank/DDBJ databases">
        <authorList>
            <person name="Varghese N."/>
            <person name="Submissions S."/>
        </authorList>
    </citation>
    <scope>NUCLEOTIDE SEQUENCE [LARGE SCALE GENOMIC DNA]</scope>
    <source>
        <strain evidence="14 15">DSM 21194</strain>
    </source>
</reference>
<dbReference type="PANTHER" id="PTHR11709">
    <property type="entry name" value="MULTI-COPPER OXIDASE"/>
    <property type="match status" value="1"/>
</dbReference>
<proteinExistence type="inferred from homology"/>
<dbReference type="InterPro" id="IPR001287">
    <property type="entry name" value="NO2-reductase_Cu"/>
</dbReference>
<dbReference type="CDD" id="cd04208">
    <property type="entry name" value="CuRO_2_CuNIR"/>
    <property type="match status" value="1"/>
</dbReference>
<feature type="binding site" description="type 1 copper site" evidence="12">
    <location>
        <position position="341"/>
    </location>
    <ligand>
        <name>Cu cation</name>
        <dbReference type="ChEBI" id="CHEBI:23378"/>
        <label>1</label>
    </ligand>
</feature>
<keyword evidence="9" id="KW-0560">Oxidoreductase</keyword>
<dbReference type="EC" id="1.7.2.1" evidence="5"/>
<dbReference type="InterPro" id="IPR045087">
    <property type="entry name" value="Cu-oxidase_fam"/>
</dbReference>
<evidence type="ECO:0000256" key="10">
    <source>
        <dbReference type="ARBA" id="ARBA00023008"/>
    </source>
</evidence>